<keyword evidence="2" id="KW-1133">Transmembrane helix</keyword>
<dbReference type="PROSITE" id="PS50835">
    <property type="entry name" value="IG_LIKE"/>
    <property type="match status" value="1"/>
</dbReference>
<sequence length="165" mass="18121">MTSQLIVSAVIVMFTLACSCSLAQLTVAPFAIAVEPAWTAKFDCTPDDARLVSQVTWQFNQTVLVGSSRVVVGNGSLVITNATYSDAGQYTCILGNDTSDATLIVYDMPDYVTEGLVIGFICLGLFVLLIVGVTIDFVKQERERKKRHKARREKAERRTDTATKY</sequence>
<comment type="caution">
    <text evidence="5">The sequence shown here is derived from an EMBL/GenBank/DDBJ whole genome shotgun (WGS) entry which is preliminary data.</text>
</comment>
<keyword evidence="6" id="KW-1185">Reference proteome</keyword>
<evidence type="ECO:0000256" key="3">
    <source>
        <dbReference type="SAM" id="SignalP"/>
    </source>
</evidence>
<dbReference type="InterPro" id="IPR013151">
    <property type="entry name" value="Immunoglobulin_dom"/>
</dbReference>
<dbReference type="Proteomes" id="UP001233172">
    <property type="component" value="Unassembled WGS sequence"/>
</dbReference>
<feature type="chain" id="PRO_5041925188" description="Ig-like domain-containing protein" evidence="3">
    <location>
        <begin position="18"/>
        <end position="165"/>
    </location>
</feature>
<evidence type="ECO:0000313" key="6">
    <source>
        <dbReference type="Proteomes" id="UP001233172"/>
    </source>
</evidence>
<evidence type="ECO:0000313" key="5">
    <source>
        <dbReference type="EMBL" id="KAK0049533.1"/>
    </source>
</evidence>
<evidence type="ECO:0000256" key="2">
    <source>
        <dbReference type="SAM" id="Phobius"/>
    </source>
</evidence>
<dbReference type="InterPro" id="IPR013783">
    <property type="entry name" value="Ig-like_fold"/>
</dbReference>
<keyword evidence="2" id="KW-0812">Transmembrane</keyword>
<dbReference type="SMART" id="SM00409">
    <property type="entry name" value="IG"/>
    <property type="match status" value="1"/>
</dbReference>
<feature type="region of interest" description="Disordered" evidence="1">
    <location>
        <begin position="146"/>
        <end position="165"/>
    </location>
</feature>
<dbReference type="InterPro" id="IPR003599">
    <property type="entry name" value="Ig_sub"/>
</dbReference>
<proteinExistence type="predicted"/>
<name>A0AAD8F3R1_BIOPF</name>
<protein>
    <recommendedName>
        <fullName evidence="4">Ig-like domain-containing protein</fullName>
    </recommendedName>
</protein>
<keyword evidence="3" id="KW-0732">Signal</keyword>
<dbReference type="SUPFAM" id="SSF48726">
    <property type="entry name" value="Immunoglobulin"/>
    <property type="match status" value="1"/>
</dbReference>
<organism evidence="5 6">
    <name type="scientific">Biomphalaria pfeifferi</name>
    <name type="common">Bloodfluke planorb</name>
    <name type="synonym">Freshwater snail</name>
    <dbReference type="NCBI Taxonomy" id="112525"/>
    <lineage>
        <taxon>Eukaryota</taxon>
        <taxon>Metazoa</taxon>
        <taxon>Spiralia</taxon>
        <taxon>Lophotrochozoa</taxon>
        <taxon>Mollusca</taxon>
        <taxon>Gastropoda</taxon>
        <taxon>Heterobranchia</taxon>
        <taxon>Euthyneura</taxon>
        <taxon>Panpulmonata</taxon>
        <taxon>Hygrophila</taxon>
        <taxon>Lymnaeoidea</taxon>
        <taxon>Planorbidae</taxon>
        <taxon>Biomphalaria</taxon>
    </lineage>
</organism>
<keyword evidence="2" id="KW-0472">Membrane</keyword>
<dbReference type="Pfam" id="PF00047">
    <property type="entry name" value="ig"/>
    <property type="match status" value="1"/>
</dbReference>
<feature type="domain" description="Ig-like" evidence="4">
    <location>
        <begin position="23"/>
        <end position="104"/>
    </location>
</feature>
<reference evidence="5" key="1">
    <citation type="journal article" date="2023" name="PLoS Negl. Trop. Dis.">
        <title>A genome sequence for Biomphalaria pfeifferi, the major vector snail for the human-infecting parasite Schistosoma mansoni.</title>
        <authorList>
            <person name="Bu L."/>
            <person name="Lu L."/>
            <person name="Laidemitt M.R."/>
            <person name="Zhang S.M."/>
            <person name="Mutuku M."/>
            <person name="Mkoji G."/>
            <person name="Steinauer M."/>
            <person name="Loker E.S."/>
        </authorList>
    </citation>
    <scope>NUCLEOTIDE SEQUENCE</scope>
    <source>
        <strain evidence="5">KasaAsao</strain>
    </source>
</reference>
<accession>A0AAD8F3R1</accession>
<dbReference type="EMBL" id="JASAOG010000125">
    <property type="protein sequence ID" value="KAK0049533.1"/>
    <property type="molecule type" value="Genomic_DNA"/>
</dbReference>
<dbReference type="InterPro" id="IPR007110">
    <property type="entry name" value="Ig-like_dom"/>
</dbReference>
<evidence type="ECO:0000256" key="1">
    <source>
        <dbReference type="SAM" id="MobiDB-lite"/>
    </source>
</evidence>
<evidence type="ECO:0000259" key="4">
    <source>
        <dbReference type="PROSITE" id="PS50835"/>
    </source>
</evidence>
<dbReference type="AlphaFoldDB" id="A0AAD8F3R1"/>
<feature type="signal peptide" evidence="3">
    <location>
        <begin position="1"/>
        <end position="17"/>
    </location>
</feature>
<dbReference type="Gene3D" id="2.60.40.10">
    <property type="entry name" value="Immunoglobulins"/>
    <property type="match status" value="1"/>
</dbReference>
<gene>
    <name evidence="5" type="ORF">Bpfe_021069</name>
</gene>
<dbReference type="InterPro" id="IPR036179">
    <property type="entry name" value="Ig-like_dom_sf"/>
</dbReference>
<feature type="transmembrane region" description="Helical" evidence="2">
    <location>
        <begin position="116"/>
        <end position="138"/>
    </location>
</feature>
<feature type="compositionally biased region" description="Basic and acidic residues" evidence="1">
    <location>
        <begin position="153"/>
        <end position="165"/>
    </location>
</feature>
<reference evidence="5" key="2">
    <citation type="submission" date="2023-04" db="EMBL/GenBank/DDBJ databases">
        <authorList>
            <person name="Bu L."/>
            <person name="Lu L."/>
            <person name="Laidemitt M.R."/>
            <person name="Zhang S.M."/>
            <person name="Mutuku M."/>
            <person name="Mkoji G."/>
            <person name="Steinauer M."/>
            <person name="Loker E.S."/>
        </authorList>
    </citation>
    <scope>NUCLEOTIDE SEQUENCE</scope>
    <source>
        <strain evidence="5">KasaAsao</strain>
        <tissue evidence="5">Whole Snail</tissue>
    </source>
</reference>